<proteinExistence type="inferred from homology"/>
<keyword evidence="5 7" id="KW-0071">Autoinducer synthesis</keyword>
<evidence type="ECO:0000256" key="2">
    <source>
        <dbReference type="ARBA" id="ARBA00022654"/>
    </source>
</evidence>
<dbReference type="PROSITE" id="PS51187">
    <property type="entry name" value="AUTOINDUCER_SYNTH_2"/>
    <property type="match status" value="1"/>
</dbReference>
<evidence type="ECO:0000256" key="7">
    <source>
        <dbReference type="PROSITE-ProRule" id="PRU00533"/>
    </source>
</evidence>
<accession>B7T9X1</accession>
<dbReference type="GO" id="GO:0007165">
    <property type="term" value="P:signal transduction"/>
    <property type="evidence" value="ECO:0007669"/>
    <property type="project" value="TreeGrafter"/>
</dbReference>
<dbReference type="PANTHER" id="PTHR39322:SF1">
    <property type="entry name" value="ISOVALERYL-HOMOSERINE LACTONE SYNTHASE"/>
    <property type="match status" value="1"/>
</dbReference>
<organism evidence="9">
    <name type="scientific">uncultured Pseudomonadota bacterium</name>
    <dbReference type="NCBI Taxonomy" id="153809"/>
    <lineage>
        <taxon>Bacteria</taxon>
        <taxon>Pseudomonadati</taxon>
        <taxon>Pseudomonadota</taxon>
        <taxon>environmental samples</taxon>
    </lineage>
</organism>
<dbReference type="InterPro" id="IPR016181">
    <property type="entry name" value="Acyl_CoA_acyltransferase"/>
</dbReference>
<evidence type="ECO:0000256" key="8">
    <source>
        <dbReference type="RuleBase" id="RU361135"/>
    </source>
</evidence>
<reference evidence="9" key="1">
    <citation type="journal article" date="2010" name="Environ. Microbiol.">
        <title>Identification and characterization of new LuxR/LuxI-type quorum sensing systems from metagenomic libraries.</title>
        <authorList>
            <person name="Hao Y."/>
            <person name="Winans S.C."/>
            <person name="Glick B.R."/>
            <person name="Charles T.C."/>
        </authorList>
    </citation>
    <scope>NUCLEOTIDE SEQUENCE</scope>
</reference>
<keyword evidence="2 7" id="KW-0673">Quorum sensing</keyword>
<dbReference type="InterPro" id="IPR018311">
    <property type="entry name" value="Autoind_synth_CS"/>
</dbReference>
<dbReference type="GO" id="GO:0009372">
    <property type="term" value="P:quorum sensing"/>
    <property type="evidence" value="ECO:0007669"/>
    <property type="project" value="UniProtKB-UniRule"/>
</dbReference>
<dbReference type="Pfam" id="PF00765">
    <property type="entry name" value="Autoind_synth"/>
    <property type="match status" value="1"/>
</dbReference>
<sequence>MPHKVVTHSLRELADADRLGMFTLRYDTFFTRLGWDVETTDDGQEIDQYDRDDRSKYILAKSPLGAVDACWRLRPTLGTNMLRDVFPCLLHGLPAPEAADVWELSRFAIATDRLPGSEDASDHQIGFGQLSISLMQESVRFARENGIARYVTVTTAAIERMLKRQGVNIHRLGPPMRIGQVMTVACFIEIDDVTAKALGM</sequence>
<dbReference type="AlphaFoldDB" id="B7T9X1"/>
<comment type="similarity">
    <text evidence="7 8">Belongs to the autoinducer synthase family.</text>
</comment>
<evidence type="ECO:0000313" key="9">
    <source>
        <dbReference type="EMBL" id="ACH69667.1"/>
    </source>
</evidence>
<keyword evidence="4 8" id="KW-0949">S-adenosyl-L-methionine</keyword>
<dbReference type="PROSITE" id="PS00949">
    <property type="entry name" value="AUTOINDUCER_SYNTH_1"/>
    <property type="match status" value="1"/>
</dbReference>
<keyword evidence="3 8" id="KW-0808">Transferase</keyword>
<evidence type="ECO:0000256" key="3">
    <source>
        <dbReference type="ARBA" id="ARBA00022679"/>
    </source>
</evidence>
<dbReference type="PRINTS" id="PR01549">
    <property type="entry name" value="AUTOINDCRSYN"/>
</dbReference>
<dbReference type="PANTHER" id="PTHR39322">
    <property type="entry name" value="ACYL-HOMOSERINE-LACTONE SYNTHASE"/>
    <property type="match status" value="1"/>
</dbReference>
<evidence type="ECO:0000256" key="6">
    <source>
        <dbReference type="ARBA" id="ARBA00048576"/>
    </source>
</evidence>
<name>B7T9X1_9PROT</name>
<dbReference type="EC" id="2.3.1.184" evidence="1 8"/>
<evidence type="ECO:0000256" key="1">
    <source>
        <dbReference type="ARBA" id="ARBA00012340"/>
    </source>
</evidence>
<evidence type="ECO:0000256" key="5">
    <source>
        <dbReference type="ARBA" id="ARBA00022929"/>
    </source>
</evidence>
<dbReference type="Gene3D" id="3.40.630.30">
    <property type="match status" value="1"/>
</dbReference>
<evidence type="ECO:0000256" key="4">
    <source>
        <dbReference type="ARBA" id="ARBA00022691"/>
    </source>
</evidence>
<dbReference type="GO" id="GO:0061579">
    <property type="term" value="F:N-acyl homoserine lactone synthase activity"/>
    <property type="evidence" value="ECO:0007669"/>
    <property type="project" value="UniProtKB-UniRule"/>
</dbReference>
<protein>
    <recommendedName>
        <fullName evidence="1 8">Acyl-homoserine-lactone synthase</fullName>
        <ecNumber evidence="1 8">2.3.1.184</ecNumber>
    </recommendedName>
    <alternativeName>
        <fullName evidence="8">Autoinducer synthesis protein</fullName>
    </alternativeName>
</protein>
<dbReference type="InterPro" id="IPR001690">
    <property type="entry name" value="Autoind_synthase"/>
</dbReference>
<dbReference type="EMBL" id="FJ041296">
    <property type="protein sequence ID" value="ACH69667.1"/>
    <property type="molecule type" value="Genomic_DNA"/>
</dbReference>
<comment type="catalytic activity">
    <reaction evidence="6 8">
        <text>a fatty acyl-[ACP] + S-adenosyl-L-methionine = an N-acyl-L-homoserine lactone + S-methyl-5'-thioadenosine + holo-[ACP] + H(+)</text>
        <dbReference type="Rhea" id="RHEA:10096"/>
        <dbReference type="Rhea" id="RHEA-COMP:9685"/>
        <dbReference type="Rhea" id="RHEA-COMP:14125"/>
        <dbReference type="ChEBI" id="CHEBI:15378"/>
        <dbReference type="ChEBI" id="CHEBI:17509"/>
        <dbReference type="ChEBI" id="CHEBI:55474"/>
        <dbReference type="ChEBI" id="CHEBI:59789"/>
        <dbReference type="ChEBI" id="CHEBI:64479"/>
        <dbReference type="ChEBI" id="CHEBI:138651"/>
        <dbReference type="EC" id="2.3.1.184"/>
    </reaction>
</comment>
<dbReference type="SUPFAM" id="SSF55729">
    <property type="entry name" value="Acyl-CoA N-acyltransferases (Nat)"/>
    <property type="match status" value="1"/>
</dbReference>